<evidence type="ECO:0000256" key="1">
    <source>
        <dbReference type="ARBA" id="ARBA00000032"/>
    </source>
</evidence>
<reference evidence="10 11" key="1">
    <citation type="submission" date="2024-04" db="EMBL/GenBank/DDBJ databases">
        <authorList>
            <consortium name="Genoscope - CEA"/>
            <person name="William W."/>
        </authorList>
    </citation>
    <scope>NUCLEOTIDE SEQUENCE [LARGE SCALE GENOMIC DNA]</scope>
</reference>
<dbReference type="Gene3D" id="3.40.50.1240">
    <property type="entry name" value="Phosphoglycerate mutase-like"/>
    <property type="match status" value="1"/>
</dbReference>
<keyword evidence="11" id="KW-1185">Reference proteome</keyword>
<feature type="signal peptide" evidence="9">
    <location>
        <begin position="1"/>
        <end position="17"/>
    </location>
</feature>
<keyword evidence="5" id="KW-0378">Hydrolase</keyword>
<keyword evidence="4 9" id="KW-0732">Signal</keyword>
<dbReference type="InterPro" id="IPR050645">
    <property type="entry name" value="Histidine_acid_phosphatase"/>
</dbReference>
<dbReference type="InterPro" id="IPR029033">
    <property type="entry name" value="His_PPase_superfam"/>
</dbReference>
<dbReference type="Proteomes" id="UP001497497">
    <property type="component" value="Unassembled WGS sequence"/>
</dbReference>
<accession>A0AAV2HVM6</accession>
<dbReference type="PROSITE" id="PS00778">
    <property type="entry name" value="HIS_ACID_PHOSPHAT_2"/>
    <property type="match status" value="1"/>
</dbReference>
<dbReference type="SUPFAM" id="SSF53254">
    <property type="entry name" value="Phosphoglycerate mutase-like"/>
    <property type="match status" value="1"/>
</dbReference>
<evidence type="ECO:0000313" key="11">
    <source>
        <dbReference type="Proteomes" id="UP001497497"/>
    </source>
</evidence>
<feature type="transmembrane region" description="Helical" evidence="8">
    <location>
        <begin position="375"/>
        <end position="397"/>
    </location>
</feature>
<dbReference type="AlphaFoldDB" id="A0AAV2HVM6"/>
<evidence type="ECO:0000256" key="6">
    <source>
        <dbReference type="ARBA" id="ARBA00023157"/>
    </source>
</evidence>
<evidence type="ECO:0000256" key="2">
    <source>
        <dbReference type="ARBA" id="ARBA00005375"/>
    </source>
</evidence>
<proteinExistence type="inferred from homology"/>
<feature type="chain" id="PRO_5043785648" description="acid phosphatase" evidence="9">
    <location>
        <begin position="18"/>
        <end position="410"/>
    </location>
</feature>
<sequence length="410" mass="46468">MLTIIYLLCILCGVVLASPPDTLKLVSVLYRHGDRSPTTVYPLDNNQPANTWPDGLGWLTNLGKVQQYELGHYIKQRYDGFLNTSYYNHNEILIQSSSVERCLMSAYSHLAGLYTPQGSQIWNPDLLWQPIPVQTSQAGTDNKLALDAPCPRYDQLTAEVLASPAIQKEEQENKAFYDMVENSTGIKRESIKDIWAVGDTLFCELSHNFTWNAWVTPEVWTKMNALRTLSFDLLTYNTEMTKLKGGPLLKEIIGNMLSATKTEVPNPKFYMYSAHDTTVASLLSAMHVFDLHSPIYRALVMVELHKVQDDYIVKIFYKNDTTREPYELNVPGCTNPCKLNDFILHTKDTVPLDWETECKIQSLSAFNSPLTPASWIALTVGICMCVIISIALIVLIVRLKRKRDAIYTKL</sequence>
<evidence type="ECO:0000256" key="8">
    <source>
        <dbReference type="SAM" id="Phobius"/>
    </source>
</evidence>
<evidence type="ECO:0000313" key="10">
    <source>
        <dbReference type="EMBL" id="CAL1538268.1"/>
    </source>
</evidence>
<dbReference type="EMBL" id="CAXITT010000292">
    <property type="protein sequence ID" value="CAL1538268.1"/>
    <property type="molecule type" value="Genomic_DNA"/>
</dbReference>
<dbReference type="Pfam" id="PF00328">
    <property type="entry name" value="His_Phos_2"/>
    <property type="match status" value="1"/>
</dbReference>
<comment type="catalytic activity">
    <reaction evidence="1">
        <text>a phosphate monoester + H2O = an alcohol + phosphate</text>
        <dbReference type="Rhea" id="RHEA:15017"/>
        <dbReference type="ChEBI" id="CHEBI:15377"/>
        <dbReference type="ChEBI" id="CHEBI:30879"/>
        <dbReference type="ChEBI" id="CHEBI:43474"/>
        <dbReference type="ChEBI" id="CHEBI:67140"/>
        <dbReference type="EC" id="3.1.3.2"/>
    </reaction>
</comment>
<dbReference type="PANTHER" id="PTHR11567">
    <property type="entry name" value="ACID PHOSPHATASE-RELATED"/>
    <property type="match status" value="1"/>
</dbReference>
<organism evidence="10 11">
    <name type="scientific">Lymnaea stagnalis</name>
    <name type="common">Great pond snail</name>
    <name type="synonym">Helix stagnalis</name>
    <dbReference type="NCBI Taxonomy" id="6523"/>
    <lineage>
        <taxon>Eukaryota</taxon>
        <taxon>Metazoa</taxon>
        <taxon>Spiralia</taxon>
        <taxon>Lophotrochozoa</taxon>
        <taxon>Mollusca</taxon>
        <taxon>Gastropoda</taxon>
        <taxon>Heterobranchia</taxon>
        <taxon>Euthyneura</taxon>
        <taxon>Panpulmonata</taxon>
        <taxon>Hygrophila</taxon>
        <taxon>Lymnaeoidea</taxon>
        <taxon>Lymnaeidae</taxon>
        <taxon>Lymnaea</taxon>
    </lineage>
</organism>
<keyword evidence="8" id="KW-0472">Membrane</keyword>
<keyword evidence="8" id="KW-1133">Transmembrane helix</keyword>
<dbReference type="GO" id="GO:0003993">
    <property type="term" value="F:acid phosphatase activity"/>
    <property type="evidence" value="ECO:0007669"/>
    <property type="project" value="UniProtKB-EC"/>
</dbReference>
<evidence type="ECO:0000256" key="4">
    <source>
        <dbReference type="ARBA" id="ARBA00022729"/>
    </source>
</evidence>
<keyword evidence="7" id="KW-0325">Glycoprotein</keyword>
<dbReference type="InterPro" id="IPR000560">
    <property type="entry name" value="His_Pase_clade-2"/>
</dbReference>
<protein>
    <recommendedName>
        <fullName evidence="3">acid phosphatase</fullName>
        <ecNumber evidence="3">3.1.3.2</ecNumber>
    </recommendedName>
</protein>
<dbReference type="PANTHER" id="PTHR11567:SF211">
    <property type="entry name" value="PROSTATIC ACID PHOSPHATASE"/>
    <property type="match status" value="1"/>
</dbReference>
<evidence type="ECO:0000256" key="3">
    <source>
        <dbReference type="ARBA" id="ARBA00012646"/>
    </source>
</evidence>
<keyword evidence="8" id="KW-0812">Transmembrane</keyword>
<gene>
    <name evidence="10" type="ORF">GSLYS_00012089001</name>
</gene>
<keyword evidence="6" id="KW-1015">Disulfide bond</keyword>
<dbReference type="PROSITE" id="PS00616">
    <property type="entry name" value="HIS_ACID_PHOSPHAT_1"/>
    <property type="match status" value="1"/>
</dbReference>
<comment type="caution">
    <text evidence="10">The sequence shown here is derived from an EMBL/GenBank/DDBJ whole genome shotgun (WGS) entry which is preliminary data.</text>
</comment>
<evidence type="ECO:0000256" key="7">
    <source>
        <dbReference type="ARBA" id="ARBA00023180"/>
    </source>
</evidence>
<dbReference type="CDD" id="cd07061">
    <property type="entry name" value="HP_HAP_like"/>
    <property type="match status" value="1"/>
</dbReference>
<evidence type="ECO:0000256" key="9">
    <source>
        <dbReference type="SAM" id="SignalP"/>
    </source>
</evidence>
<name>A0AAV2HVM6_LYMST</name>
<comment type="similarity">
    <text evidence="2">Belongs to the histidine acid phosphatase family.</text>
</comment>
<evidence type="ECO:0000256" key="5">
    <source>
        <dbReference type="ARBA" id="ARBA00022801"/>
    </source>
</evidence>
<dbReference type="InterPro" id="IPR033379">
    <property type="entry name" value="Acid_Pase_AS"/>
</dbReference>
<dbReference type="EC" id="3.1.3.2" evidence="3"/>